<name>A0A3B0XD41_9ZZZZ</name>
<evidence type="ECO:0000256" key="1">
    <source>
        <dbReference type="SAM" id="Phobius"/>
    </source>
</evidence>
<dbReference type="EMBL" id="UOFJ01000021">
    <property type="protein sequence ID" value="VAW60987.1"/>
    <property type="molecule type" value="Genomic_DNA"/>
</dbReference>
<reference evidence="2" key="1">
    <citation type="submission" date="2018-06" db="EMBL/GenBank/DDBJ databases">
        <authorList>
            <person name="Zhirakovskaya E."/>
        </authorList>
    </citation>
    <scope>NUCLEOTIDE SEQUENCE</scope>
</reference>
<accession>A0A3B0XD41</accession>
<organism evidence="2">
    <name type="scientific">hydrothermal vent metagenome</name>
    <dbReference type="NCBI Taxonomy" id="652676"/>
    <lineage>
        <taxon>unclassified sequences</taxon>
        <taxon>metagenomes</taxon>
        <taxon>ecological metagenomes</taxon>
    </lineage>
</organism>
<evidence type="ECO:0000313" key="2">
    <source>
        <dbReference type="EMBL" id="VAW60987.1"/>
    </source>
</evidence>
<protein>
    <recommendedName>
        <fullName evidence="3">RND transporter</fullName>
    </recommendedName>
</protein>
<feature type="transmembrane region" description="Helical" evidence="1">
    <location>
        <begin position="49"/>
        <end position="70"/>
    </location>
</feature>
<dbReference type="AlphaFoldDB" id="A0A3B0XD41"/>
<proteinExistence type="predicted"/>
<gene>
    <name evidence="2" type="ORF">MNBD_GAMMA10-492</name>
</gene>
<keyword evidence="1" id="KW-1133">Transmembrane helix</keyword>
<evidence type="ECO:0008006" key="3">
    <source>
        <dbReference type="Google" id="ProtNLM"/>
    </source>
</evidence>
<keyword evidence="1" id="KW-0812">Transmembrane</keyword>
<sequence>MRKFIHNIPLLPIAVVAFFLAMAPFAPEPHLWQKLKMLFDGSLSKPVDIFDLFMHGTPLVLLIIKLLFLASDKKKPEEQA</sequence>
<keyword evidence="1" id="KW-0472">Membrane</keyword>